<evidence type="ECO:0000313" key="2">
    <source>
        <dbReference type="EMBL" id="RNA18175.1"/>
    </source>
</evidence>
<keyword evidence="1" id="KW-1133">Transmembrane helix</keyword>
<keyword evidence="1" id="KW-0472">Membrane</keyword>
<accession>A0A3M7R4L4</accession>
<keyword evidence="1" id="KW-0812">Transmembrane</keyword>
<dbReference type="EMBL" id="REGN01004302">
    <property type="protein sequence ID" value="RNA18175.1"/>
    <property type="molecule type" value="Genomic_DNA"/>
</dbReference>
<evidence type="ECO:0000256" key="1">
    <source>
        <dbReference type="SAM" id="Phobius"/>
    </source>
</evidence>
<keyword evidence="3" id="KW-1185">Reference proteome</keyword>
<dbReference type="AlphaFoldDB" id="A0A3M7R4L4"/>
<gene>
    <name evidence="2" type="ORF">BpHYR1_028333</name>
</gene>
<protein>
    <submittedName>
        <fullName evidence="2">Uncharacterized protein</fullName>
    </submittedName>
</protein>
<organism evidence="2 3">
    <name type="scientific">Brachionus plicatilis</name>
    <name type="common">Marine rotifer</name>
    <name type="synonym">Brachionus muelleri</name>
    <dbReference type="NCBI Taxonomy" id="10195"/>
    <lineage>
        <taxon>Eukaryota</taxon>
        <taxon>Metazoa</taxon>
        <taxon>Spiralia</taxon>
        <taxon>Gnathifera</taxon>
        <taxon>Rotifera</taxon>
        <taxon>Eurotatoria</taxon>
        <taxon>Monogononta</taxon>
        <taxon>Pseudotrocha</taxon>
        <taxon>Ploima</taxon>
        <taxon>Brachionidae</taxon>
        <taxon>Brachionus</taxon>
    </lineage>
</organism>
<evidence type="ECO:0000313" key="3">
    <source>
        <dbReference type="Proteomes" id="UP000276133"/>
    </source>
</evidence>
<comment type="caution">
    <text evidence="2">The sequence shown here is derived from an EMBL/GenBank/DDBJ whole genome shotgun (WGS) entry which is preliminary data.</text>
</comment>
<proteinExistence type="predicted"/>
<reference evidence="2 3" key="1">
    <citation type="journal article" date="2018" name="Sci. Rep.">
        <title>Genomic signatures of local adaptation to the degree of environmental predictability in rotifers.</title>
        <authorList>
            <person name="Franch-Gras L."/>
            <person name="Hahn C."/>
            <person name="Garcia-Roger E.M."/>
            <person name="Carmona M.J."/>
            <person name="Serra M."/>
            <person name="Gomez A."/>
        </authorList>
    </citation>
    <scope>NUCLEOTIDE SEQUENCE [LARGE SCALE GENOMIC DNA]</scope>
    <source>
        <strain evidence="2">HYR1</strain>
    </source>
</reference>
<sequence length="77" mass="9070">MKRSVPTERIVGTSLTKFDRKKPHFSQIIIGEVIFVIGFFFKKFSLFSTYITTGSAYKIEYFFKQGSHHYTISFFKI</sequence>
<dbReference type="Proteomes" id="UP000276133">
    <property type="component" value="Unassembled WGS sequence"/>
</dbReference>
<name>A0A3M7R4L4_BRAPC</name>
<feature type="transmembrane region" description="Helical" evidence="1">
    <location>
        <begin position="24"/>
        <end position="41"/>
    </location>
</feature>